<dbReference type="InterPro" id="IPR001633">
    <property type="entry name" value="EAL_dom"/>
</dbReference>
<dbReference type="GO" id="GO:0071111">
    <property type="term" value="F:cyclic-guanylate-specific phosphodiesterase activity"/>
    <property type="evidence" value="ECO:0007669"/>
    <property type="project" value="InterPro"/>
</dbReference>
<dbReference type="AlphaFoldDB" id="A0A8I2B161"/>
<dbReference type="InterPro" id="IPR035919">
    <property type="entry name" value="EAL_sf"/>
</dbReference>
<dbReference type="PANTHER" id="PTHR33121">
    <property type="entry name" value="CYCLIC DI-GMP PHOSPHODIESTERASE PDEF"/>
    <property type="match status" value="1"/>
</dbReference>
<name>A0A8I2B161_PLESH</name>
<sequence length="238" mass="27170">MLNNVLFKYKYREMEFGVIAQPIIENRTKKVSSFELLSRSIAIDCVDSFFGTLSASDVTKVSCIQMNQIADLLSVSNKGDNLRVHVNIHYKTLFNADFIKLAKKIKWVNFAFEINGFECDAEQLIKLKNAFKIIQSFGHEIWLDDHGVNNATVSLLLDLPWDGVKIDKEIVWRSSQEQLCALVHCCKCYAGKVTLEGVEDEYLQDLSVYAGSDFSQGFNWRLLNKGFFMQESPMLLEA</sequence>
<proteinExistence type="predicted"/>
<protein>
    <submittedName>
        <fullName evidence="2">EAL domain-containing protein</fullName>
    </submittedName>
</protein>
<dbReference type="Pfam" id="PF00563">
    <property type="entry name" value="EAL"/>
    <property type="match status" value="1"/>
</dbReference>
<comment type="caution">
    <text evidence="2">The sequence shown here is derived from an EMBL/GenBank/DDBJ whole genome shotgun (WGS) entry which is preliminary data.</text>
</comment>
<evidence type="ECO:0000313" key="3">
    <source>
        <dbReference type="Proteomes" id="UP000664658"/>
    </source>
</evidence>
<dbReference type="PROSITE" id="PS50883">
    <property type="entry name" value="EAL"/>
    <property type="match status" value="1"/>
</dbReference>
<organism evidence="2 3">
    <name type="scientific">Plesiomonas shigelloides</name>
    <name type="common">Aeromonas shigelloides</name>
    <dbReference type="NCBI Taxonomy" id="703"/>
    <lineage>
        <taxon>Bacteria</taxon>
        <taxon>Pseudomonadati</taxon>
        <taxon>Pseudomonadota</taxon>
        <taxon>Gammaproteobacteria</taxon>
        <taxon>Enterobacterales</taxon>
        <taxon>Enterobacteriaceae</taxon>
        <taxon>Plesiomonas</taxon>
    </lineage>
</organism>
<evidence type="ECO:0000313" key="2">
    <source>
        <dbReference type="EMBL" id="MBO1106661.1"/>
    </source>
</evidence>
<reference evidence="2" key="1">
    <citation type="submission" date="2021-03" db="EMBL/GenBank/DDBJ databases">
        <title>Plesiomonas shigelloides zfcc0051, isolated from zebrafish feces.</title>
        <authorList>
            <person name="Vanderhoek Z."/>
            <person name="Gaulke C."/>
        </authorList>
    </citation>
    <scope>NUCLEOTIDE SEQUENCE</scope>
    <source>
        <strain evidence="2">Zfcc0051</strain>
    </source>
</reference>
<dbReference type="InterPro" id="IPR050706">
    <property type="entry name" value="Cyclic-di-GMP_PDE-like"/>
</dbReference>
<dbReference type="Proteomes" id="UP000664658">
    <property type="component" value="Unassembled WGS sequence"/>
</dbReference>
<feature type="domain" description="EAL" evidence="1">
    <location>
        <begin position="1"/>
        <end position="238"/>
    </location>
</feature>
<dbReference type="PANTHER" id="PTHR33121:SF70">
    <property type="entry name" value="SIGNALING PROTEIN YKOW"/>
    <property type="match status" value="1"/>
</dbReference>
<accession>A0A8I2B161</accession>
<evidence type="ECO:0000259" key="1">
    <source>
        <dbReference type="PROSITE" id="PS50883"/>
    </source>
</evidence>
<dbReference type="Gene3D" id="3.20.20.450">
    <property type="entry name" value="EAL domain"/>
    <property type="match status" value="1"/>
</dbReference>
<gene>
    <name evidence="2" type="ORF">J2R62_00240</name>
</gene>
<dbReference type="EMBL" id="JAFNAA010000001">
    <property type="protein sequence ID" value="MBO1106661.1"/>
    <property type="molecule type" value="Genomic_DNA"/>
</dbReference>
<dbReference type="SMART" id="SM00052">
    <property type="entry name" value="EAL"/>
    <property type="match status" value="1"/>
</dbReference>
<dbReference type="SUPFAM" id="SSF141868">
    <property type="entry name" value="EAL domain-like"/>
    <property type="match status" value="1"/>
</dbReference>
<dbReference type="RefSeq" id="WP_207541369.1">
    <property type="nucleotide sequence ID" value="NZ_JAFNAA010000001.1"/>
</dbReference>